<evidence type="ECO:0000313" key="16">
    <source>
        <dbReference type="Proteomes" id="UP000245655"/>
    </source>
</evidence>
<evidence type="ECO:0000256" key="11">
    <source>
        <dbReference type="RuleBase" id="RU003357"/>
    </source>
</evidence>
<dbReference type="PANTHER" id="PTHR30069">
    <property type="entry name" value="TONB-DEPENDENT OUTER MEMBRANE RECEPTOR"/>
    <property type="match status" value="1"/>
</dbReference>
<evidence type="ECO:0000256" key="8">
    <source>
        <dbReference type="ARBA" id="ARBA00023237"/>
    </source>
</evidence>
<organism evidence="15 16">
    <name type="scientific">Psychrobacter immobilis</name>
    <dbReference type="NCBI Taxonomy" id="498"/>
    <lineage>
        <taxon>Bacteria</taxon>
        <taxon>Pseudomonadati</taxon>
        <taxon>Pseudomonadota</taxon>
        <taxon>Gammaproteobacteria</taxon>
        <taxon>Moraxellales</taxon>
        <taxon>Moraxellaceae</taxon>
        <taxon>Psychrobacter</taxon>
    </lineage>
</organism>
<dbReference type="InterPro" id="IPR039426">
    <property type="entry name" value="TonB-dep_rcpt-like"/>
</dbReference>
<dbReference type="RefSeq" id="WP_109589313.1">
    <property type="nucleotide sequence ID" value="NZ_CAJGZY010000001.1"/>
</dbReference>
<keyword evidence="7 9" id="KW-0472">Membrane</keyword>
<dbReference type="Pfam" id="PF00593">
    <property type="entry name" value="TonB_dep_Rec_b-barrel"/>
    <property type="match status" value="1"/>
</dbReference>
<keyword evidence="3 9" id="KW-1134">Transmembrane beta strand</keyword>
<evidence type="ECO:0000256" key="3">
    <source>
        <dbReference type="ARBA" id="ARBA00022452"/>
    </source>
</evidence>
<dbReference type="Gene3D" id="2.40.170.20">
    <property type="entry name" value="TonB-dependent receptor, beta-barrel domain"/>
    <property type="match status" value="1"/>
</dbReference>
<dbReference type="EMBL" id="QGGM01000001">
    <property type="protein sequence ID" value="PWK15212.1"/>
    <property type="molecule type" value="Genomic_DNA"/>
</dbReference>
<accession>A0A2V2A5S6</accession>
<dbReference type="InterPro" id="IPR010917">
    <property type="entry name" value="TonB_rcpt_CS"/>
</dbReference>
<dbReference type="SUPFAM" id="SSF56935">
    <property type="entry name" value="Porins"/>
    <property type="match status" value="1"/>
</dbReference>
<protein>
    <submittedName>
        <fullName evidence="15">Iron complex outermembrane receptor protein</fullName>
    </submittedName>
</protein>
<dbReference type="PANTHER" id="PTHR30069:SF49">
    <property type="entry name" value="OUTER MEMBRANE PROTEIN C"/>
    <property type="match status" value="1"/>
</dbReference>
<sequence length="767" mass="83675">MLSSSMNAVPILKLSVLALSLLHISSAYADSTTVKAHMPTTDDEPHIQLPEIVVYATAADKRSSTKALGTAATLDQKFISSKQVASSDTATILTKIPGLNVQSAGGISNLPVIRGLADNRLRILVDGVDSIASCPNSMNSPLSYIAPSAIEKTTVYAGVTPVSVGGNSIGGTIVVETAEPMFSTDSDILTSGEIGTFYRSNGDAYGANVSTTAANEQLSLTYKGSFAQADNYKAGGDFKSYTETGNAGKTLAKDEVGSTAYESKNQSVDVAYKNGNHLLQGTYLWQNVPKELYPNQRMDMLDNQLDRINLRYKSELNWGQLEAQAYHEDVDHYMNFGEDKQFLYGNAKGMPMYTSSETIGANLKGIIDLTNQSTLNIGAEYQDYTIDDTWAASGDGMMSPNDFQNINNGQRQRISIYGEWEKDISSDWSTQLGARYENVRTSADEVHGYQIDGQNNMTNQLRDSANFNASDRRTTDNNFDITALARYDIDSQKNLALGLSHKERTPSLYERYTWSTWKMAAIMNNTVGDGNGYFGDPNLRPEKSNTLSATLDWRGADDSWGVKATPYYSKIDDYVDAIQWNPMANTAASTQTANQYNVLRYTNQDAEIYGMDISANRELAANAWGYWDIVGSLSYTKGKNKDSGSDLYNIMPFNGSVALNRENNGWTNQIEVVGVAAKHDISTPRNEIKTAGYGLLNLSTGYQFKEVAIEAGIDNVFDKNYALPLGGAYMGQGKTMSMNGEIGSGSNWGTAVPGAGRSLYVGVNYKF</sequence>
<evidence type="ECO:0000256" key="5">
    <source>
        <dbReference type="ARBA" id="ARBA00022729"/>
    </source>
</evidence>
<keyword evidence="8 9" id="KW-0998">Cell outer membrane</keyword>
<evidence type="ECO:0000256" key="6">
    <source>
        <dbReference type="ARBA" id="ARBA00023077"/>
    </source>
</evidence>
<evidence type="ECO:0000259" key="14">
    <source>
        <dbReference type="Pfam" id="PF07715"/>
    </source>
</evidence>
<dbReference type="GO" id="GO:0015344">
    <property type="term" value="F:siderophore uptake transmembrane transporter activity"/>
    <property type="evidence" value="ECO:0007669"/>
    <property type="project" value="TreeGrafter"/>
</dbReference>
<comment type="caution">
    <text evidence="15">The sequence shown here is derived from an EMBL/GenBank/DDBJ whole genome shotgun (WGS) entry which is preliminary data.</text>
</comment>
<evidence type="ECO:0000256" key="2">
    <source>
        <dbReference type="ARBA" id="ARBA00022448"/>
    </source>
</evidence>
<feature type="domain" description="TonB-dependent receptor-like beta-barrel" evidence="13">
    <location>
        <begin position="273"/>
        <end position="716"/>
    </location>
</feature>
<dbReference type="Proteomes" id="UP000245655">
    <property type="component" value="Unassembled WGS sequence"/>
</dbReference>
<keyword evidence="5 12" id="KW-0732">Signal</keyword>
<feature type="short sequence motif" description="TonB C-terminal box" evidence="10">
    <location>
        <begin position="750"/>
        <end position="767"/>
    </location>
</feature>
<keyword evidence="16" id="KW-1185">Reference proteome</keyword>
<evidence type="ECO:0000259" key="13">
    <source>
        <dbReference type="Pfam" id="PF00593"/>
    </source>
</evidence>
<feature type="chain" id="PRO_5016084964" evidence="12">
    <location>
        <begin position="30"/>
        <end position="767"/>
    </location>
</feature>
<evidence type="ECO:0000256" key="4">
    <source>
        <dbReference type="ARBA" id="ARBA00022692"/>
    </source>
</evidence>
<dbReference type="GO" id="GO:0044718">
    <property type="term" value="P:siderophore transmembrane transport"/>
    <property type="evidence" value="ECO:0007669"/>
    <property type="project" value="TreeGrafter"/>
</dbReference>
<dbReference type="GeneID" id="60253932"/>
<feature type="domain" description="TonB-dependent receptor plug" evidence="14">
    <location>
        <begin position="72"/>
        <end position="172"/>
    </location>
</feature>
<reference evidence="15 16" key="1">
    <citation type="submission" date="2018-05" db="EMBL/GenBank/DDBJ databases">
        <title>Genomic Encyclopedia of Type Strains, Phase IV (KMG-IV): sequencing the most valuable type-strain genomes for metagenomic binning, comparative biology and taxonomic classification.</title>
        <authorList>
            <person name="Goeker M."/>
        </authorList>
    </citation>
    <scope>NUCLEOTIDE SEQUENCE [LARGE SCALE GENOMIC DNA]</scope>
    <source>
        <strain evidence="15 16">DSM 7229</strain>
    </source>
</reference>
<keyword evidence="4 9" id="KW-0812">Transmembrane</keyword>
<evidence type="ECO:0000256" key="9">
    <source>
        <dbReference type="PROSITE-ProRule" id="PRU01360"/>
    </source>
</evidence>
<gene>
    <name evidence="15" type="ORF">C8D84_101159</name>
</gene>
<evidence type="ECO:0000256" key="10">
    <source>
        <dbReference type="PROSITE-ProRule" id="PRU10144"/>
    </source>
</evidence>
<evidence type="ECO:0000256" key="1">
    <source>
        <dbReference type="ARBA" id="ARBA00004571"/>
    </source>
</evidence>
<dbReference type="GO" id="GO:0009279">
    <property type="term" value="C:cell outer membrane"/>
    <property type="evidence" value="ECO:0007669"/>
    <property type="project" value="UniProtKB-SubCell"/>
</dbReference>
<dbReference type="PROSITE" id="PS01156">
    <property type="entry name" value="TONB_DEPENDENT_REC_2"/>
    <property type="match status" value="1"/>
</dbReference>
<name>A0A2V2A5S6_PSYIM</name>
<evidence type="ECO:0000256" key="7">
    <source>
        <dbReference type="ARBA" id="ARBA00023136"/>
    </source>
</evidence>
<comment type="subcellular location">
    <subcellularLocation>
        <location evidence="1 9">Cell outer membrane</location>
        <topology evidence="1 9">Multi-pass membrane protein</topology>
    </subcellularLocation>
</comment>
<keyword evidence="6 11" id="KW-0798">TonB box</keyword>
<evidence type="ECO:0000313" key="15">
    <source>
        <dbReference type="EMBL" id="PWK15212.1"/>
    </source>
</evidence>
<keyword evidence="2 9" id="KW-0813">Transport</keyword>
<keyword evidence="15" id="KW-0675">Receptor</keyword>
<feature type="signal peptide" evidence="12">
    <location>
        <begin position="1"/>
        <end position="29"/>
    </location>
</feature>
<dbReference type="InterPro" id="IPR036942">
    <property type="entry name" value="Beta-barrel_TonB_sf"/>
</dbReference>
<dbReference type="AlphaFoldDB" id="A0A2V2A5S6"/>
<evidence type="ECO:0000256" key="12">
    <source>
        <dbReference type="SAM" id="SignalP"/>
    </source>
</evidence>
<dbReference type="InterPro" id="IPR000531">
    <property type="entry name" value="Beta-barrel_TonB"/>
</dbReference>
<proteinExistence type="inferred from homology"/>
<dbReference type="PROSITE" id="PS52016">
    <property type="entry name" value="TONB_DEPENDENT_REC_3"/>
    <property type="match status" value="1"/>
</dbReference>
<dbReference type="InterPro" id="IPR012910">
    <property type="entry name" value="Plug_dom"/>
</dbReference>
<comment type="similarity">
    <text evidence="9 11">Belongs to the TonB-dependent receptor family.</text>
</comment>
<dbReference type="Pfam" id="PF07715">
    <property type="entry name" value="Plug"/>
    <property type="match status" value="1"/>
</dbReference>
<dbReference type="InterPro" id="IPR037066">
    <property type="entry name" value="Plug_dom_sf"/>
</dbReference>
<dbReference type="Gene3D" id="2.170.130.10">
    <property type="entry name" value="TonB-dependent receptor, plug domain"/>
    <property type="match status" value="1"/>
</dbReference>